<dbReference type="InterPro" id="IPR050490">
    <property type="entry name" value="Bact_solute-bd_prot1"/>
</dbReference>
<gene>
    <name evidence="5" type="ORF">AUR64_14705</name>
</gene>
<comment type="caution">
    <text evidence="5">The sequence shown here is derived from an EMBL/GenBank/DDBJ whole genome shotgun (WGS) entry which is preliminary data.</text>
</comment>
<evidence type="ECO:0000256" key="1">
    <source>
        <dbReference type="ARBA" id="ARBA00004196"/>
    </source>
</evidence>
<dbReference type="RefSeq" id="WP_058582202.1">
    <property type="nucleotide sequence ID" value="NZ_LOPU01000029.1"/>
</dbReference>
<reference evidence="5 6" key="1">
    <citation type="submission" date="2015-12" db="EMBL/GenBank/DDBJ databases">
        <title>Haloprofundus marisrubri gen. nov., sp. nov., an extremely halophilic archaeon isolated from the Discovery deep brine-seawater interface in the Red Sea.</title>
        <authorList>
            <person name="Zhang G."/>
            <person name="Stingl U."/>
            <person name="Rashid M."/>
        </authorList>
    </citation>
    <scope>NUCLEOTIDE SEQUENCE [LARGE SCALE GENOMIC DNA]</scope>
    <source>
        <strain evidence="5 6">SB9</strain>
    </source>
</reference>
<evidence type="ECO:0000256" key="4">
    <source>
        <dbReference type="SAM" id="MobiDB-lite"/>
    </source>
</evidence>
<dbReference type="STRING" id="1514971.AUR64_14705"/>
<evidence type="ECO:0000256" key="3">
    <source>
        <dbReference type="ARBA" id="ARBA00022729"/>
    </source>
</evidence>
<name>A0A0W1R6Q4_9EURY</name>
<keyword evidence="6" id="KW-1185">Reference proteome</keyword>
<keyword evidence="3" id="KW-0732">Signal</keyword>
<evidence type="ECO:0000256" key="2">
    <source>
        <dbReference type="ARBA" id="ARBA00022448"/>
    </source>
</evidence>
<dbReference type="Gene3D" id="3.40.190.10">
    <property type="entry name" value="Periplasmic binding protein-like II"/>
    <property type="match status" value="1"/>
</dbReference>
<accession>A0A0W1R6Q4</accession>
<evidence type="ECO:0000313" key="6">
    <source>
        <dbReference type="Proteomes" id="UP000054387"/>
    </source>
</evidence>
<dbReference type="PROSITE" id="PS51318">
    <property type="entry name" value="TAT"/>
    <property type="match status" value="1"/>
</dbReference>
<dbReference type="SUPFAM" id="SSF53850">
    <property type="entry name" value="Periplasmic binding protein-like II"/>
    <property type="match status" value="1"/>
</dbReference>
<dbReference type="EMBL" id="LOPU01000029">
    <property type="protein sequence ID" value="KTG09049.1"/>
    <property type="molecule type" value="Genomic_DNA"/>
</dbReference>
<dbReference type="PROSITE" id="PS51257">
    <property type="entry name" value="PROKAR_LIPOPROTEIN"/>
    <property type="match status" value="1"/>
</dbReference>
<feature type="region of interest" description="Disordered" evidence="4">
    <location>
        <begin position="33"/>
        <end position="69"/>
    </location>
</feature>
<dbReference type="InterPro" id="IPR006311">
    <property type="entry name" value="TAT_signal"/>
</dbReference>
<feature type="compositionally biased region" description="Gly residues" evidence="4">
    <location>
        <begin position="37"/>
        <end position="62"/>
    </location>
</feature>
<evidence type="ECO:0008006" key="7">
    <source>
        <dbReference type="Google" id="ProtNLM"/>
    </source>
</evidence>
<dbReference type="Proteomes" id="UP000054387">
    <property type="component" value="Unassembled WGS sequence"/>
</dbReference>
<dbReference type="Pfam" id="PF01547">
    <property type="entry name" value="SBP_bac_1"/>
    <property type="match status" value="1"/>
</dbReference>
<dbReference type="PANTHER" id="PTHR43649">
    <property type="entry name" value="ARABINOSE-BINDING PROTEIN-RELATED"/>
    <property type="match status" value="1"/>
</dbReference>
<evidence type="ECO:0000313" key="5">
    <source>
        <dbReference type="EMBL" id="KTG09049.1"/>
    </source>
</evidence>
<sequence length="447" mass="47512">MADDSTRFGGLTRRRFVRAAGATGAAGLLAGCSNDSGNGGAGGSGGSGRSNSSGNGGSGGAPSGDLTLSGWAADDTESELVKELLSEFESDHENINVEYNAVQSEYKQKMKTQLGAGNAPDVFYLDGSYFSSFASEGVLTEVDSLGNADDYNLDDFIDPVLDAFRYDGTLYGIPKDFSTLGLFHNTAMFEEAGAEVPESWSDLRSALETIDSNLDVDAPMIEFPNARIWHAMIYQNGGQVLEDDGSGVALASDASIEALQFLTDLKKDGLLAMPSEISAGWHGAAIGNEQVAVAGIGAWAFPYLEQDAPEVDKNVDVANLPSPQGGQKATTAFPVSYSIGTSTDSPEAAKMLVRELTSDEGMARWAEKGLALSARKSHADLEYYNENPRKQKMLEAGEWSHPFAYGPNSEAIMNRLNPELEGAMLGEQTAQEALENAQENINSEVFN</sequence>
<dbReference type="OrthoDB" id="30637at2157"/>
<dbReference type="AlphaFoldDB" id="A0A0W1R6Q4"/>
<dbReference type="CDD" id="cd14748">
    <property type="entry name" value="PBP2_UgpB"/>
    <property type="match status" value="1"/>
</dbReference>
<protein>
    <recommendedName>
        <fullName evidence="7">Sugar ABC transporter substrate-binding protein</fullName>
    </recommendedName>
</protein>
<organism evidence="5 6">
    <name type="scientific">Haloprofundus marisrubri</name>
    <dbReference type="NCBI Taxonomy" id="1514971"/>
    <lineage>
        <taxon>Archaea</taxon>
        <taxon>Methanobacteriati</taxon>
        <taxon>Methanobacteriota</taxon>
        <taxon>Stenosarchaea group</taxon>
        <taxon>Halobacteria</taxon>
        <taxon>Halobacteriales</taxon>
        <taxon>Haloferacaceae</taxon>
        <taxon>Haloprofundus</taxon>
    </lineage>
</organism>
<dbReference type="InterPro" id="IPR006059">
    <property type="entry name" value="SBP"/>
</dbReference>
<keyword evidence="2" id="KW-0813">Transport</keyword>
<comment type="subcellular location">
    <subcellularLocation>
        <location evidence="1">Cell envelope</location>
    </subcellularLocation>
</comment>
<dbReference type="PANTHER" id="PTHR43649:SF31">
    <property type="entry name" value="SN-GLYCEROL-3-PHOSPHATE-BINDING PERIPLASMIC PROTEIN UGPB"/>
    <property type="match status" value="1"/>
</dbReference>
<proteinExistence type="predicted"/>